<proteinExistence type="predicted"/>
<accession>A0A1M7FPM2</accession>
<gene>
    <name evidence="1" type="ORF">SAMN05444366_2207</name>
</gene>
<dbReference type="STRING" id="29534.SAMN05444366_2207"/>
<dbReference type="InterPro" id="IPR032787">
    <property type="entry name" value="Prok-E2_D"/>
</dbReference>
<sequence length="242" mass="27296">MNNLIDITESFGTLYHPKSALVFYESKGTDKEMYVEHFDMDKNGTPINAHPLTEREAEALAKALHSEKQKENAFLKSGGILPTNILHINPSRDKGAVLWYTKSQKRPLYFIEGLGIPSGQAFVPPMIWQATKNSLRVFALMGNSRPTEKTPLYYAPFFNIYEDGRVCMGSVHINIKNSACVEEFTKAWEDYFFNSYFSHLMGENSPVKGNCVSLWKDLVGTGRSFPTALLKANNKTLKNLLS</sequence>
<dbReference type="EMBL" id="FRBY01000003">
    <property type="protein sequence ID" value="SHM05890.1"/>
    <property type="molecule type" value="Genomic_DNA"/>
</dbReference>
<dbReference type="Pfam" id="PF14460">
    <property type="entry name" value="Prok-E2_D"/>
    <property type="match status" value="1"/>
</dbReference>
<dbReference type="OrthoDB" id="1030341at2"/>
<keyword evidence="2" id="KW-1185">Reference proteome</keyword>
<evidence type="ECO:0000313" key="1">
    <source>
        <dbReference type="EMBL" id="SHM05890.1"/>
    </source>
</evidence>
<organism evidence="1 2">
    <name type="scientific">Flavobacterium saccharophilum</name>
    <dbReference type="NCBI Taxonomy" id="29534"/>
    <lineage>
        <taxon>Bacteria</taxon>
        <taxon>Pseudomonadati</taxon>
        <taxon>Bacteroidota</taxon>
        <taxon>Flavobacteriia</taxon>
        <taxon>Flavobacteriales</taxon>
        <taxon>Flavobacteriaceae</taxon>
        <taxon>Flavobacterium</taxon>
    </lineage>
</organism>
<dbReference type="RefSeq" id="WP_072972281.1">
    <property type="nucleotide sequence ID" value="NZ_FRBY01000003.1"/>
</dbReference>
<name>A0A1M7FPM2_9FLAO</name>
<dbReference type="NCBIfam" id="TIGR03737">
    <property type="entry name" value="PRTRC_B"/>
    <property type="match status" value="1"/>
</dbReference>
<dbReference type="InterPro" id="IPR022280">
    <property type="entry name" value="PRTRC_protein-B"/>
</dbReference>
<dbReference type="Proteomes" id="UP000184121">
    <property type="component" value="Unassembled WGS sequence"/>
</dbReference>
<reference evidence="2" key="1">
    <citation type="submission" date="2016-11" db="EMBL/GenBank/DDBJ databases">
        <authorList>
            <person name="Varghese N."/>
            <person name="Submissions S."/>
        </authorList>
    </citation>
    <scope>NUCLEOTIDE SEQUENCE [LARGE SCALE GENOMIC DNA]</scope>
    <source>
        <strain evidence="2">DSM 1811</strain>
    </source>
</reference>
<evidence type="ECO:0000313" key="2">
    <source>
        <dbReference type="Proteomes" id="UP000184121"/>
    </source>
</evidence>
<protein>
    <submittedName>
        <fullName evidence="1">PRTRC system protein B</fullName>
    </submittedName>
</protein>
<dbReference type="AlphaFoldDB" id="A0A1M7FPM2"/>